<dbReference type="STRING" id="41875.K8EZB4"/>
<keyword evidence="1" id="KW-0539">Nucleus</keyword>
<dbReference type="EMBL" id="FO082278">
    <property type="protein sequence ID" value="CCO14603.1"/>
    <property type="molecule type" value="Genomic_DNA"/>
</dbReference>
<proteinExistence type="inferred from homology"/>
<protein>
    <recommendedName>
        <fullName evidence="1">Small ubiquitin-related modifier</fullName>
        <shortName evidence="1">SUMO</shortName>
    </recommendedName>
</protein>
<accession>K8EZB4</accession>
<keyword evidence="1" id="KW-0833">Ubl conjugation pathway</keyword>
<evidence type="ECO:0000313" key="3">
    <source>
        <dbReference type="EMBL" id="CCO14603.1"/>
    </source>
</evidence>
<dbReference type="Pfam" id="PF11976">
    <property type="entry name" value="Rad60-SLD"/>
    <property type="match status" value="1"/>
</dbReference>
<dbReference type="Proteomes" id="UP000198341">
    <property type="component" value="Chromosome 1"/>
</dbReference>
<dbReference type="SMART" id="SM00213">
    <property type="entry name" value="UBQ"/>
    <property type="match status" value="1"/>
</dbReference>
<evidence type="ECO:0000259" key="2">
    <source>
        <dbReference type="PROSITE" id="PS50053"/>
    </source>
</evidence>
<dbReference type="Gene3D" id="3.10.20.90">
    <property type="entry name" value="Phosphatidylinositol 3-kinase Catalytic Subunit, Chain A, domain 1"/>
    <property type="match status" value="1"/>
</dbReference>
<dbReference type="AlphaFoldDB" id="K8EZB4"/>
<dbReference type="GO" id="GO:0005634">
    <property type="term" value="C:nucleus"/>
    <property type="evidence" value="ECO:0007669"/>
    <property type="project" value="UniProtKB-SubCell"/>
</dbReference>
<dbReference type="RefSeq" id="XP_007515724.1">
    <property type="nucleotide sequence ID" value="XM_007515662.1"/>
</dbReference>
<dbReference type="SUPFAM" id="SSF54236">
    <property type="entry name" value="Ubiquitin-like"/>
    <property type="match status" value="1"/>
</dbReference>
<dbReference type="InterPro" id="IPR022617">
    <property type="entry name" value="Rad60/SUMO-like_dom"/>
</dbReference>
<dbReference type="GeneID" id="19018211"/>
<keyword evidence="4" id="KW-1185">Reference proteome</keyword>
<evidence type="ECO:0000313" key="4">
    <source>
        <dbReference type="Proteomes" id="UP000198341"/>
    </source>
</evidence>
<gene>
    <name evidence="3" type="ORF">Bathy01g04760</name>
</gene>
<reference evidence="3 4" key="1">
    <citation type="submission" date="2011-10" db="EMBL/GenBank/DDBJ databases">
        <authorList>
            <person name="Genoscope - CEA"/>
        </authorList>
    </citation>
    <scope>NUCLEOTIDE SEQUENCE [LARGE SCALE GENOMIC DNA]</scope>
    <source>
        <strain evidence="3 4">RCC 1105</strain>
    </source>
</reference>
<dbReference type="OrthoDB" id="442921at2759"/>
<dbReference type="PROSITE" id="PS50053">
    <property type="entry name" value="UBIQUITIN_2"/>
    <property type="match status" value="1"/>
</dbReference>
<dbReference type="CDD" id="cd16116">
    <property type="entry name" value="Ubl_Smt3_like"/>
    <property type="match status" value="1"/>
</dbReference>
<dbReference type="InterPro" id="IPR000626">
    <property type="entry name" value="Ubiquitin-like_dom"/>
</dbReference>
<dbReference type="FunFam" id="3.10.20.90:FF:000202">
    <property type="entry name" value="Small ubiquitin-related modifier I"/>
    <property type="match status" value="1"/>
</dbReference>
<comment type="subcellular location">
    <subcellularLocation>
        <location evidence="1">Nucleus</location>
    </subcellularLocation>
</comment>
<dbReference type="eggNOG" id="KOG1769">
    <property type="taxonomic scope" value="Eukaryota"/>
</dbReference>
<organism evidence="3 4">
    <name type="scientific">Bathycoccus prasinos</name>
    <dbReference type="NCBI Taxonomy" id="41875"/>
    <lineage>
        <taxon>Eukaryota</taxon>
        <taxon>Viridiplantae</taxon>
        <taxon>Chlorophyta</taxon>
        <taxon>Mamiellophyceae</taxon>
        <taxon>Mamiellales</taxon>
        <taxon>Bathycoccaceae</taxon>
        <taxon>Bathycoccus</taxon>
    </lineage>
</organism>
<dbReference type="InterPro" id="IPR029071">
    <property type="entry name" value="Ubiquitin-like_domsf"/>
</dbReference>
<dbReference type="KEGG" id="bpg:Bathy01g04760"/>
<evidence type="ECO:0000256" key="1">
    <source>
        <dbReference type="RuleBase" id="RU361190"/>
    </source>
</evidence>
<feature type="domain" description="Ubiquitin-like" evidence="2">
    <location>
        <begin position="13"/>
        <end position="90"/>
    </location>
</feature>
<name>K8EZB4_9CHLO</name>
<comment type="similarity">
    <text evidence="1">Belongs to the ubiquitin family. SUMO subfamily.</text>
</comment>
<dbReference type="PANTHER" id="PTHR10562">
    <property type="entry name" value="SMALL UBIQUITIN-RELATED MODIFIER"/>
    <property type="match status" value="1"/>
</dbReference>
<sequence>MDSEEEKKEDKGEHINLKVKDQDNAEVHFKVKMGTKFKKIFDAFLQRKSLQPGSVRFLFDGERVREDQTPQELDMEDGDSLDVMMEQVGGK</sequence>